<dbReference type="Pfam" id="PF00129">
    <property type="entry name" value="MHC_I"/>
    <property type="match status" value="1"/>
</dbReference>
<dbReference type="PROSITE" id="PS00290">
    <property type="entry name" value="IG_MHC"/>
    <property type="match status" value="1"/>
</dbReference>
<dbReference type="AlphaFoldDB" id="A0A2G9SAQ6"/>
<organism evidence="4 5">
    <name type="scientific">Aquarana catesbeiana</name>
    <name type="common">American bullfrog</name>
    <name type="synonym">Rana catesbeiana</name>
    <dbReference type="NCBI Taxonomy" id="8400"/>
    <lineage>
        <taxon>Eukaryota</taxon>
        <taxon>Metazoa</taxon>
        <taxon>Chordata</taxon>
        <taxon>Craniata</taxon>
        <taxon>Vertebrata</taxon>
        <taxon>Euteleostomi</taxon>
        <taxon>Amphibia</taxon>
        <taxon>Batrachia</taxon>
        <taxon>Anura</taxon>
        <taxon>Neobatrachia</taxon>
        <taxon>Ranoidea</taxon>
        <taxon>Ranidae</taxon>
        <taxon>Aquarana</taxon>
    </lineage>
</organism>
<comment type="similarity">
    <text evidence="2">Belongs to the MHC class I family.</text>
</comment>
<dbReference type="InterPro" id="IPR003006">
    <property type="entry name" value="Ig/MHC_CS"/>
</dbReference>
<dbReference type="Pfam" id="PF07654">
    <property type="entry name" value="C1-set"/>
    <property type="match status" value="1"/>
</dbReference>
<keyword evidence="1" id="KW-0325">Glycoprotein</keyword>
<dbReference type="GO" id="GO:0006955">
    <property type="term" value="P:immune response"/>
    <property type="evidence" value="ECO:0007669"/>
    <property type="project" value="TreeGrafter"/>
</dbReference>
<gene>
    <name evidence="4" type="ORF">AB205_0068200</name>
</gene>
<name>A0A2G9SAQ6_AQUCT</name>
<dbReference type="GO" id="GO:0009897">
    <property type="term" value="C:external side of plasma membrane"/>
    <property type="evidence" value="ECO:0007669"/>
    <property type="project" value="TreeGrafter"/>
</dbReference>
<dbReference type="EMBL" id="KV926677">
    <property type="protein sequence ID" value="PIO37240.1"/>
    <property type="molecule type" value="Genomic_DNA"/>
</dbReference>
<dbReference type="PRINTS" id="PR01638">
    <property type="entry name" value="MHCCLASSI"/>
</dbReference>
<protein>
    <recommendedName>
        <fullName evidence="3">Ig-like domain-containing protein</fullName>
    </recommendedName>
</protein>
<dbReference type="Gene3D" id="3.30.500.10">
    <property type="entry name" value="MHC class I-like antigen recognition-like"/>
    <property type="match status" value="1"/>
</dbReference>
<dbReference type="GO" id="GO:0005615">
    <property type="term" value="C:extracellular space"/>
    <property type="evidence" value="ECO:0007669"/>
    <property type="project" value="TreeGrafter"/>
</dbReference>
<dbReference type="Gene3D" id="2.60.40.10">
    <property type="entry name" value="Immunoglobulins"/>
    <property type="match status" value="1"/>
</dbReference>
<dbReference type="InterPro" id="IPR011162">
    <property type="entry name" value="MHC_I/II-like_Ag-recog"/>
</dbReference>
<evidence type="ECO:0000256" key="1">
    <source>
        <dbReference type="ARBA" id="ARBA00023180"/>
    </source>
</evidence>
<dbReference type="FunFam" id="3.30.500.10:FF:000001">
    <property type="entry name" value="H-2 class I histocompatibility antigen, alpha chain"/>
    <property type="match status" value="1"/>
</dbReference>
<evidence type="ECO:0000256" key="2">
    <source>
        <dbReference type="RuleBase" id="RU004439"/>
    </source>
</evidence>
<dbReference type="SUPFAM" id="SSF54452">
    <property type="entry name" value="MHC antigen-recognition domain"/>
    <property type="match status" value="1"/>
</dbReference>
<dbReference type="Proteomes" id="UP000228934">
    <property type="component" value="Unassembled WGS sequence"/>
</dbReference>
<evidence type="ECO:0000313" key="4">
    <source>
        <dbReference type="EMBL" id="PIO37240.1"/>
    </source>
</evidence>
<evidence type="ECO:0000313" key="5">
    <source>
        <dbReference type="Proteomes" id="UP000228934"/>
    </source>
</evidence>
<dbReference type="PROSITE" id="PS50835">
    <property type="entry name" value="IG_LIKE"/>
    <property type="match status" value="1"/>
</dbReference>
<feature type="domain" description="Ig-like" evidence="3">
    <location>
        <begin position="179"/>
        <end position="264"/>
    </location>
</feature>
<dbReference type="InterPro" id="IPR001039">
    <property type="entry name" value="MHC_I_a_a1/a2"/>
</dbReference>
<dbReference type="PANTHER" id="PTHR16675">
    <property type="entry name" value="MHC CLASS I-RELATED"/>
    <property type="match status" value="1"/>
</dbReference>
<dbReference type="InterPro" id="IPR003597">
    <property type="entry name" value="Ig_C1-set"/>
</dbReference>
<dbReference type="SUPFAM" id="SSF48726">
    <property type="entry name" value="Immunoglobulin"/>
    <property type="match status" value="1"/>
</dbReference>
<dbReference type="InterPro" id="IPR036179">
    <property type="entry name" value="Ig-like_dom_sf"/>
</dbReference>
<accession>A0A2G9SAQ6</accession>
<dbReference type="OrthoDB" id="8936120at2759"/>
<keyword evidence="5" id="KW-1185">Reference proteome</keyword>
<dbReference type="PANTHER" id="PTHR16675:SF235">
    <property type="entry name" value="SHKT DOMAIN-CONTAINING PROTEIN"/>
    <property type="match status" value="1"/>
</dbReference>
<dbReference type="InterPro" id="IPR011161">
    <property type="entry name" value="MHC_I-like_Ag-recog"/>
</dbReference>
<dbReference type="InterPro" id="IPR037055">
    <property type="entry name" value="MHC_I-like_Ag-recog_sf"/>
</dbReference>
<feature type="non-terminal residue" evidence="4">
    <location>
        <position position="267"/>
    </location>
</feature>
<reference evidence="5" key="1">
    <citation type="journal article" date="2017" name="Nat. Commun.">
        <title>The North American bullfrog draft genome provides insight into hormonal regulation of long noncoding RNA.</title>
        <authorList>
            <person name="Hammond S.A."/>
            <person name="Warren R.L."/>
            <person name="Vandervalk B.P."/>
            <person name="Kucuk E."/>
            <person name="Khan H."/>
            <person name="Gibb E.A."/>
            <person name="Pandoh P."/>
            <person name="Kirk H."/>
            <person name="Zhao Y."/>
            <person name="Jones M."/>
            <person name="Mungall A.J."/>
            <person name="Coope R."/>
            <person name="Pleasance S."/>
            <person name="Moore R.A."/>
            <person name="Holt R.A."/>
            <person name="Round J.M."/>
            <person name="Ohora S."/>
            <person name="Walle B.V."/>
            <person name="Veldhoen N."/>
            <person name="Helbing C.C."/>
            <person name="Birol I."/>
        </authorList>
    </citation>
    <scope>NUCLEOTIDE SEQUENCE [LARGE SCALE GENOMIC DNA]</scope>
</reference>
<dbReference type="InterPro" id="IPR007110">
    <property type="entry name" value="Ig-like_dom"/>
</dbReference>
<dbReference type="InterPro" id="IPR050208">
    <property type="entry name" value="MHC_class-I_related"/>
</dbReference>
<dbReference type="InterPro" id="IPR013783">
    <property type="entry name" value="Ig-like_fold"/>
</dbReference>
<sequence length="267" mass="31221">MLGYHHTGLYYPEEGLYLFETVGYVDDQEIDMYSSESRMNIPKSVWMEKHEDIDYWEKQTSMRRGWEKVFRDNLMILASRFNYTRSSHTLQLSYGCALHDNNFTGYYRYGFDGKDFLIFNQDTLLWTPGMQKAEISAQRWNSDSDIGKGVKSYLTEHCKSALKKYIGYGREELEKRVVPEVIVKGQRINGNLRLQCLVYGFHPRPVDVKWVRNGEDDVPSDEMTPILPHPDGTYQIRVSVEVPTKEGDTYSCHVDHSSLENVLTKKW</sequence>
<dbReference type="SMART" id="SM00407">
    <property type="entry name" value="IGc1"/>
    <property type="match status" value="1"/>
</dbReference>
<evidence type="ECO:0000259" key="3">
    <source>
        <dbReference type="PROSITE" id="PS50835"/>
    </source>
</evidence>
<proteinExistence type="inferred from homology"/>